<organism evidence="2 3">
    <name type="scientific">Faecalibacterium prausnitzii</name>
    <dbReference type="NCBI Taxonomy" id="853"/>
    <lineage>
        <taxon>Bacteria</taxon>
        <taxon>Bacillati</taxon>
        <taxon>Bacillota</taxon>
        <taxon>Clostridia</taxon>
        <taxon>Eubacteriales</taxon>
        <taxon>Oscillospiraceae</taxon>
        <taxon>Faecalibacterium</taxon>
    </lineage>
</organism>
<dbReference type="Gene3D" id="3.40.50.10490">
    <property type="entry name" value="Glucose-6-phosphate isomerase like protein, domain 1"/>
    <property type="match status" value="1"/>
</dbReference>
<protein>
    <submittedName>
        <fullName evidence="2">MurR/RpiR family transcriptional regulator</fullName>
    </submittedName>
</protein>
<dbReference type="PANTHER" id="PTHR30514">
    <property type="entry name" value="GLUCOKINASE"/>
    <property type="match status" value="1"/>
</dbReference>
<dbReference type="AlphaFoldDB" id="A0A3E2V0I4"/>
<dbReference type="PANTHER" id="PTHR30514:SF1">
    <property type="entry name" value="HTH-TYPE TRANSCRIPTIONAL REGULATOR HEXR-RELATED"/>
    <property type="match status" value="1"/>
</dbReference>
<dbReference type="SUPFAM" id="SSF46689">
    <property type="entry name" value="Homeodomain-like"/>
    <property type="match status" value="1"/>
</dbReference>
<proteinExistence type="predicted"/>
<feature type="domain" description="HTH rpiR-type" evidence="1">
    <location>
        <begin position="10"/>
        <end position="86"/>
    </location>
</feature>
<dbReference type="GO" id="GO:0003700">
    <property type="term" value="F:DNA-binding transcription factor activity"/>
    <property type="evidence" value="ECO:0007669"/>
    <property type="project" value="InterPro"/>
</dbReference>
<dbReference type="InterPro" id="IPR046348">
    <property type="entry name" value="SIS_dom_sf"/>
</dbReference>
<sequence>MNDPKPMGSVAELLLNYVSTTHEHDVNFSIAVTMLNHYRELGSMSAAEIAELCHVSNASISRFCRHLGFDHFKEFHHYLGDSINMSTDYSRSFFDMLCADRWAAMDRYQQQLSENIQSTFARENLDKLPEMARILHDSRRVAFFSHHFLWDIGRHMQNKFLVMGRCIEQYFDYSFQLECARSLGPEDTALVCTVGGSYPTRYGNIWSALQNNGSRLLIITQNRSSAYWNNASYVLNCGSTNQNDVGKYSALLAADLLVMHYLRQYGRDFF</sequence>
<dbReference type="InterPro" id="IPR036388">
    <property type="entry name" value="WH-like_DNA-bd_sf"/>
</dbReference>
<reference evidence="2 3" key="1">
    <citation type="submission" date="2018-08" db="EMBL/GenBank/DDBJ databases">
        <title>A genome reference for cultivated species of the human gut microbiota.</title>
        <authorList>
            <person name="Zou Y."/>
            <person name="Xue W."/>
            <person name="Luo G."/>
        </authorList>
    </citation>
    <scope>NUCLEOTIDE SEQUENCE [LARGE SCALE GENOMIC DNA]</scope>
    <source>
        <strain evidence="2 3">AM42-11AC</strain>
    </source>
</reference>
<dbReference type="GO" id="GO:1901135">
    <property type="term" value="P:carbohydrate derivative metabolic process"/>
    <property type="evidence" value="ECO:0007669"/>
    <property type="project" value="InterPro"/>
</dbReference>
<dbReference type="PROSITE" id="PS51071">
    <property type="entry name" value="HTH_RPIR"/>
    <property type="match status" value="1"/>
</dbReference>
<accession>A0A3E2V0I4</accession>
<dbReference type="InterPro" id="IPR000281">
    <property type="entry name" value="HTH_RpiR"/>
</dbReference>
<dbReference type="GO" id="GO:0003677">
    <property type="term" value="F:DNA binding"/>
    <property type="evidence" value="ECO:0007669"/>
    <property type="project" value="InterPro"/>
</dbReference>
<evidence type="ECO:0000313" key="2">
    <source>
        <dbReference type="EMBL" id="RGC03970.1"/>
    </source>
</evidence>
<evidence type="ECO:0000313" key="3">
    <source>
        <dbReference type="Proteomes" id="UP000261079"/>
    </source>
</evidence>
<gene>
    <name evidence="2" type="ORF">DW905_13460</name>
</gene>
<dbReference type="Gene3D" id="1.10.10.10">
    <property type="entry name" value="Winged helix-like DNA-binding domain superfamily/Winged helix DNA-binding domain"/>
    <property type="match status" value="1"/>
</dbReference>
<dbReference type="Pfam" id="PF01418">
    <property type="entry name" value="HTH_6"/>
    <property type="match status" value="1"/>
</dbReference>
<dbReference type="InterPro" id="IPR047640">
    <property type="entry name" value="RpiR-like"/>
</dbReference>
<dbReference type="Proteomes" id="UP000261079">
    <property type="component" value="Unassembled WGS sequence"/>
</dbReference>
<comment type="caution">
    <text evidence="2">The sequence shown here is derived from an EMBL/GenBank/DDBJ whole genome shotgun (WGS) entry which is preliminary data.</text>
</comment>
<dbReference type="SUPFAM" id="SSF53697">
    <property type="entry name" value="SIS domain"/>
    <property type="match status" value="1"/>
</dbReference>
<dbReference type="RefSeq" id="WP_117536049.1">
    <property type="nucleotide sequence ID" value="NZ_CABVEO010000001.1"/>
</dbReference>
<dbReference type="GO" id="GO:0097367">
    <property type="term" value="F:carbohydrate derivative binding"/>
    <property type="evidence" value="ECO:0007669"/>
    <property type="project" value="InterPro"/>
</dbReference>
<dbReference type="EMBL" id="QVEZ01000013">
    <property type="protein sequence ID" value="RGC03970.1"/>
    <property type="molecule type" value="Genomic_DNA"/>
</dbReference>
<evidence type="ECO:0000259" key="1">
    <source>
        <dbReference type="PROSITE" id="PS51071"/>
    </source>
</evidence>
<name>A0A3E2V0I4_9FIRM</name>
<dbReference type="InterPro" id="IPR009057">
    <property type="entry name" value="Homeodomain-like_sf"/>
</dbReference>